<name>A0A8T0GIT7_CERPU</name>
<evidence type="ECO:0000313" key="1">
    <source>
        <dbReference type="EMBL" id="KAG0559426.1"/>
    </source>
</evidence>
<dbReference type="EMBL" id="CM026431">
    <property type="protein sequence ID" value="KAG0559426.1"/>
    <property type="molecule type" value="Genomic_DNA"/>
</dbReference>
<keyword evidence="2" id="KW-1185">Reference proteome</keyword>
<reference evidence="1" key="1">
    <citation type="submission" date="2020-06" db="EMBL/GenBank/DDBJ databases">
        <title>WGS assembly of Ceratodon purpureus strain R40.</title>
        <authorList>
            <person name="Carey S.B."/>
            <person name="Jenkins J."/>
            <person name="Shu S."/>
            <person name="Lovell J.T."/>
            <person name="Sreedasyam A."/>
            <person name="Maumus F."/>
            <person name="Tiley G.P."/>
            <person name="Fernandez-Pozo N."/>
            <person name="Barry K."/>
            <person name="Chen C."/>
            <person name="Wang M."/>
            <person name="Lipzen A."/>
            <person name="Daum C."/>
            <person name="Saski C.A."/>
            <person name="Payton A.C."/>
            <person name="Mcbreen J.C."/>
            <person name="Conrad R.E."/>
            <person name="Kollar L.M."/>
            <person name="Olsson S."/>
            <person name="Huttunen S."/>
            <person name="Landis J.B."/>
            <person name="Wickett N.J."/>
            <person name="Johnson M.G."/>
            <person name="Rensing S.A."/>
            <person name="Grimwood J."/>
            <person name="Schmutz J."/>
            <person name="Mcdaniel S.F."/>
        </authorList>
    </citation>
    <scope>NUCLEOTIDE SEQUENCE</scope>
    <source>
        <strain evidence="1">R40</strain>
    </source>
</reference>
<comment type="caution">
    <text evidence="1">The sequence shown here is derived from an EMBL/GenBank/DDBJ whole genome shotgun (WGS) entry which is preliminary data.</text>
</comment>
<organism evidence="1 2">
    <name type="scientific">Ceratodon purpureus</name>
    <name type="common">Fire moss</name>
    <name type="synonym">Dicranum purpureum</name>
    <dbReference type="NCBI Taxonomy" id="3225"/>
    <lineage>
        <taxon>Eukaryota</taxon>
        <taxon>Viridiplantae</taxon>
        <taxon>Streptophyta</taxon>
        <taxon>Embryophyta</taxon>
        <taxon>Bryophyta</taxon>
        <taxon>Bryophytina</taxon>
        <taxon>Bryopsida</taxon>
        <taxon>Dicranidae</taxon>
        <taxon>Pseudoditrichales</taxon>
        <taxon>Ditrichaceae</taxon>
        <taxon>Ceratodon</taxon>
    </lineage>
</organism>
<evidence type="ECO:0000313" key="2">
    <source>
        <dbReference type="Proteomes" id="UP000822688"/>
    </source>
</evidence>
<gene>
    <name evidence="1" type="ORF">KC19_10G103800</name>
</gene>
<protein>
    <submittedName>
        <fullName evidence="1">Uncharacterized protein</fullName>
    </submittedName>
</protein>
<proteinExistence type="predicted"/>
<sequence length="99" mass="11069">MYVGVRRHELALCWIDQVLLLWKPGGYELKSDVLFRVDRCVSGGVWNSGSAWFCDNSCSSLQVMICCKLVFGVPCLVQEWNYLGFAVSCVDVRGLICGV</sequence>
<dbReference type="AlphaFoldDB" id="A0A8T0GIT7"/>
<dbReference type="Proteomes" id="UP000822688">
    <property type="component" value="Chromosome 10"/>
</dbReference>
<accession>A0A8T0GIT7</accession>